<evidence type="ECO:0000313" key="3">
    <source>
        <dbReference type="Proteomes" id="UP000596660"/>
    </source>
</evidence>
<feature type="coiled-coil region" evidence="1">
    <location>
        <begin position="1"/>
        <end position="77"/>
    </location>
</feature>
<evidence type="ECO:0000313" key="2">
    <source>
        <dbReference type="EnsemblPlants" id="AUR62012886-RA:cds"/>
    </source>
</evidence>
<accession>A0A803LFY9</accession>
<dbReference type="PANTHER" id="PTHR45287:SF4">
    <property type="entry name" value="OS03G0691500 PROTEIN"/>
    <property type="match status" value="1"/>
</dbReference>
<reference evidence="2" key="2">
    <citation type="submission" date="2021-03" db="UniProtKB">
        <authorList>
            <consortium name="EnsemblPlants"/>
        </authorList>
    </citation>
    <scope>IDENTIFICATION</scope>
</reference>
<sequence length="972" mass="112603">MDGVYKELEESKAELERLKEEYRVKAELAESLRRAHSDQQAKSQEAKLQIDKQAKELNEKSEELAELRQLYGEVKSKLIEVESSLKQISSVNDKIRMDSGEKVQKLEGENRKLVSALEEATGRSDELEKKLCACSKENEGLKALLSESQRKLSQAEEKAKAGRELMHREEVISKLEEQSMSVQDQLKWKKEQFQHLEEAHKRLQDLFQSSKKEWASEKSNMLDEMTALQFKLDSQIRITESLETRLKMCNQALAHEESRRKALDVQLSESKQRFENVLSEYEDVKEKFESLSTKRDEDIAVLRNSLGTKEILLKEMEYRTTHLEQENKELLGSLKELREAQINKRKVDPSLNKIRNKLKELELVHGNCSLALKEKEAEWTFKMEKLIEDTKCYEFELKRQGEQLKQLKMQLDDCHSAMKVSGEETSILLLMMKSELSDAYSKLFKSEDQIKAFNKEKGEKIAVSAQRLEMGDCSPVEDQAHGAQAHQEIAMMAEKLESIKLLEERSNFLECTLAEHKKMLEESSNCQLHLKEQVSQMEVSLKNLSTALEKSNSELAAKISEATQTEMELQLWKSKAESFRTCLEQSQEAFKQMEKSLLEKVETEQCLKKENSALQSKLKEEEQKIMDLQQNIDSLDQKLMQKEAATEAMKLEVVEAYKKGEHYVKILKERDAIVENLQKEIEAVEEQSMRRESEAAKSAKLEAEYKYKLEKEELSKTITAERDAAVRYLQKEIEALEEQSVKRESIAAESARLQAKNEYELEKKELCRTITEEKDEQLRCIQSFASSLQQDFMELVLYTFSQGIENVVKIVALQDALQNTLHGRILLQEDSLLHSKQSAKELEAQLEFKKLDTEKLSNKLKEEHDKWKELMEELKQEKEVATTSIKRLSSERDNLLMYSEEICEQVGHFCSEDVKLEGMLRKLLQTSDLDDILTSVDDLDVISNRISDSVLIEMKKEVEATRDRSPLREINH</sequence>
<proteinExistence type="predicted"/>
<feature type="coiled-coil region" evidence="1">
    <location>
        <begin position="604"/>
        <end position="694"/>
    </location>
</feature>
<dbReference type="EnsemblPlants" id="AUR62012886-RA">
    <property type="protein sequence ID" value="AUR62012886-RA:cds"/>
    <property type="gene ID" value="AUR62012886"/>
</dbReference>
<keyword evidence="1" id="KW-0175">Coiled coil</keyword>
<dbReference type="Gramene" id="AUR62012886-RA">
    <property type="protein sequence ID" value="AUR62012886-RA:cds"/>
    <property type="gene ID" value="AUR62012886"/>
</dbReference>
<name>A0A803LFY9_CHEQI</name>
<dbReference type="OMA" id="MKRCMSE"/>
<dbReference type="AlphaFoldDB" id="A0A803LFY9"/>
<organism evidence="2 3">
    <name type="scientific">Chenopodium quinoa</name>
    <name type="common">Quinoa</name>
    <dbReference type="NCBI Taxonomy" id="63459"/>
    <lineage>
        <taxon>Eukaryota</taxon>
        <taxon>Viridiplantae</taxon>
        <taxon>Streptophyta</taxon>
        <taxon>Embryophyta</taxon>
        <taxon>Tracheophyta</taxon>
        <taxon>Spermatophyta</taxon>
        <taxon>Magnoliopsida</taxon>
        <taxon>eudicotyledons</taxon>
        <taxon>Gunneridae</taxon>
        <taxon>Pentapetalae</taxon>
        <taxon>Caryophyllales</taxon>
        <taxon>Chenopodiaceae</taxon>
        <taxon>Chenopodioideae</taxon>
        <taxon>Atripliceae</taxon>
        <taxon>Chenopodium</taxon>
    </lineage>
</organism>
<reference evidence="2" key="1">
    <citation type="journal article" date="2017" name="Nature">
        <title>The genome of Chenopodium quinoa.</title>
        <authorList>
            <person name="Jarvis D.E."/>
            <person name="Ho Y.S."/>
            <person name="Lightfoot D.J."/>
            <person name="Schmoeckel S.M."/>
            <person name="Li B."/>
            <person name="Borm T.J.A."/>
            <person name="Ohyanagi H."/>
            <person name="Mineta K."/>
            <person name="Michell C.T."/>
            <person name="Saber N."/>
            <person name="Kharbatia N.M."/>
            <person name="Rupper R.R."/>
            <person name="Sharp A.R."/>
            <person name="Dally N."/>
            <person name="Boughton B.A."/>
            <person name="Woo Y.H."/>
            <person name="Gao G."/>
            <person name="Schijlen E.G.W.M."/>
            <person name="Guo X."/>
            <person name="Momin A.A."/>
            <person name="Negrao S."/>
            <person name="Al-Babili S."/>
            <person name="Gehring C."/>
            <person name="Roessner U."/>
            <person name="Jung C."/>
            <person name="Murphy K."/>
            <person name="Arold S.T."/>
            <person name="Gojobori T."/>
            <person name="van der Linden C.G."/>
            <person name="van Loo E.N."/>
            <person name="Jellen E.N."/>
            <person name="Maughan P.J."/>
            <person name="Tester M."/>
        </authorList>
    </citation>
    <scope>NUCLEOTIDE SEQUENCE [LARGE SCALE GENOMIC DNA]</scope>
    <source>
        <strain evidence="2">cv. PI 614886</strain>
    </source>
</reference>
<dbReference type="PANTHER" id="PTHR45287">
    <property type="entry name" value="OS03G0691500 PROTEIN"/>
    <property type="match status" value="1"/>
</dbReference>
<keyword evidence="3" id="KW-1185">Reference proteome</keyword>
<feature type="coiled-coil region" evidence="1">
    <location>
        <begin position="103"/>
        <end position="213"/>
    </location>
</feature>
<feature type="coiled-coil region" evidence="1">
    <location>
        <begin position="499"/>
        <end position="561"/>
    </location>
</feature>
<evidence type="ECO:0000256" key="1">
    <source>
        <dbReference type="SAM" id="Coils"/>
    </source>
</evidence>
<protein>
    <submittedName>
        <fullName evidence="2">Uncharacterized protein</fullName>
    </submittedName>
</protein>
<dbReference type="InterPro" id="IPR040262">
    <property type="entry name" value="At4g38062-like"/>
</dbReference>
<dbReference type="Proteomes" id="UP000596660">
    <property type="component" value="Unplaced"/>
</dbReference>
<feature type="coiled-coil region" evidence="1">
    <location>
        <begin position="839"/>
        <end position="891"/>
    </location>
</feature>